<gene>
    <name evidence="2" type="ORF">A7A09_013410</name>
</gene>
<protein>
    <submittedName>
        <fullName evidence="2">Uncharacterized protein</fullName>
    </submittedName>
</protein>
<dbReference type="AlphaFoldDB" id="A0A422QVB8"/>
<keyword evidence="1" id="KW-0812">Transmembrane</keyword>
<reference evidence="2" key="1">
    <citation type="submission" date="2018-05" db="EMBL/GenBank/DDBJ databases">
        <title>Reclassification of Methylarcula marina and Methylarcula terricola as Paracoccus methylarcula sp.nov., comb.nov. and Paracoccus terricola comb.nov.</title>
        <authorList>
            <person name="Shmareva M.N."/>
            <person name="Doronina N.V."/>
            <person name="Vasilenko O.V."/>
            <person name="Tarlachkov S.V."/>
            <person name="Trotsenko Y.A."/>
        </authorList>
    </citation>
    <scope>NUCLEOTIDE SEQUENCE [LARGE SCALE GENOMIC DNA]</scope>
    <source>
        <strain evidence="2">VKM B-2159</strain>
    </source>
</reference>
<feature type="transmembrane region" description="Helical" evidence="1">
    <location>
        <begin position="196"/>
        <end position="217"/>
    </location>
</feature>
<evidence type="ECO:0000256" key="1">
    <source>
        <dbReference type="SAM" id="Phobius"/>
    </source>
</evidence>
<comment type="caution">
    <text evidence="2">The sequence shown here is derived from an EMBL/GenBank/DDBJ whole genome shotgun (WGS) entry which is preliminary data.</text>
</comment>
<feature type="transmembrane region" description="Helical" evidence="1">
    <location>
        <begin position="129"/>
        <end position="154"/>
    </location>
</feature>
<sequence>MEGCQMPDTVSHQTSAADLWLAAGAALLAAALITHGPPDPDLSVQMQHIADGHGRWALVHWMAAGALFLLSGAGFLAIATNPAIRRSPVLGSAWMVMALGALITISTAVSEATALSVAADSGDLATFTIWWGFASGMANGFLGLALAVALIAYFDLRGTDGRLPGWAAAAGSLFGILSATGWILGMHLGLSIGGPVWLVSSLLMCLWLVWFGIAARIPRSTVIPARDV</sequence>
<name>A0A422QVB8_9RHOB</name>
<evidence type="ECO:0000313" key="3">
    <source>
        <dbReference type="Proteomes" id="UP000238137"/>
    </source>
</evidence>
<keyword evidence="1" id="KW-0472">Membrane</keyword>
<keyword evidence="1" id="KW-1133">Transmembrane helix</keyword>
<feature type="transmembrane region" description="Helical" evidence="1">
    <location>
        <begin position="90"/>
        <end position="109"/>
    </location>
</feature>
<dbReference type="Proteomes" id="UP000238137">
    <property type="component" value="Unassembled WGS sequence"/>
</dbReference>
<keyword evidence="3" id="KW-1185">Reference proteome</keyword>
<evidence type="ECO:0000313" key="2">
    <source>
        <dbReference type="EMBL" id="RNF33913.1"/>
    </source>
</evidence>
<feature type="transmembrane region" description="Helical" evidence="1">
    <location>
        <begin position="19"/>
        <end position="38"/>
    </location>
</feature>
<accession>A0A422QVB8</accession>
<feature type="transmembrane region" description="Helical" evidence="1">
    <location>
        <begin position="58"/>
        <end position="78"/>
    </location>
</feature>
<feature type="transmembrane region" description="Helical" evidence="1">
    <location>
        <begin position="166"/>
        <end position="184"/>
    </location>
</feature>
<organism evidence="2 3">
    <name type="scientific">Paracoccus methylarcula</name>
    <dbReference type="NCBI Taxonomy" id="72022"/>
    <lineage>
        <taxon>Bacteria</taxon>
        <taxon>Pseudomonadati</taxon>
        <taxon>Pseudomonadota</taxon>
        <taxon>Alphaproteobacteria</taxon>
        <taxon>Rhodobacterales</taxon>
        <taxon>Paracoccaceae</taxon>
        <taxon>Paracoccus</taxon>
    </lineage>
</organism>
<proteinExistence type="predicted"/>
<dbReference type="EMBL" id="PXNQ02000008">
    <property type="protein sequence ID" value="RNF33913.1"/>
    <property type="molecule type" value="Genomic_DNA"/>
</dbReference>